<reference evidence="3" key="1">
    <citation type="submission" date="2016-10" db="EMBL/GenBank/DDBJ databases">
        <authorList>
            <person name="Varghese N."/>
            <person name="Submissions S."/>
        </authorList>
    </citation>
    <scope>NUCLEOTIDE SEQUENCE [LARGE SCALE GENOMIC DNA]</scope>
    <source>
        <strain evidence="3">DSM 14807</strain>
    </source>
</reference>
<dbReference type="STRING" id="1393122.SAMN05660895_0061"/>
<dbReference type="OrthoDB" id="9813465at2"/>
<keyword evidence="3" id="KW-1185">Reference proteome</keyword>
<dbReference type="Proteomes" id="UP000199537">
    <property type="component" value="Unassembled WGS sequence"/>
</dbReference>
<accession>A0A1I7MXQ8</accession>
<name>A0A1I7MXQ8_9BACT</name>
<evidence type="ECO:0000313" key="3">
    <source>
        <dbReference type="Proteomes" id="UP000199537"/>
    </source>
</evidence>
<organism evidence="2 3">
    <name type="scientific">Thermoflavifilum thermophilum</name>
    <dbReference type="NCBI Taxonomy" id="1393122"/>
    <lineage>
        <taxon>Bacteria</taxon>
        <taxon>Pseudomonadati</taxon>
        <taxon>Bacteroidota</taxon>
        <taxon>Chitinophagia</taxon>
        <taxon>Chitinophagales</taxon>
        <taxon>Chitinophagaceae</taxon>
        <taxon>Thermoflavifilum</taxon>
    </lineage>
</organism>
<dbReference type="RefSeq" id="WP_092456100.1">
    <property type="nucleotide sequence ID" value="NZ_FPCJ01000001.1"/>
</dbReference>
<protein>
    <recommendedName>
        <fullName evidence="1">DUF2264 domain-containing protein</fullName>
    </recommendedName>
</protein>
<dbReference type="EMBL" id="FPCJ01000001">
    <property type="protein sequence ID" value="SFV27203.1"/>
    <property type="molecule type" value="Genomic_DNA"/>
</dbReference>
<evidence type="ECO:0000313" key="2">
    <source>
        <dbReference type="EMBL" id="SFV27203.1"/>
    </source>
</evidence>
<dbReference type="PANTHER" id="PTHR35339">
    <property type="entry name" value="LINALOOL DEHYDRATASE_ISOMERASE DOMAIN-CONTAINING PROTEIN"/>
    <property type="match status" value="1"/>
</dbReference>
<gene>
    <name evidence="2" type="ORF">SAMN05660895_0061</name>
</gene>
<proteinExistence type="predicted"/>
<dbReference type="AlphaFoldDB" id="A0A1I7MXQ8"/>
<dbReference type="InterPro" id="IPR049349">
    <property type="entry name" value="DUF2264_N"/>
</dbReference>
<sequence>MNRRSFLHSVSIAGLSAVWPDLRVPPSSQAGWQVISADRMYWAQLLYRIAYPVLYHLSQGQLKASMPVEVNPIFHNQQDRARYSHLEAVGRTLSGIAPWLAVDGLRGEEAQWRDTLKAYALEGLTHIVDPASPDYLNFNRGGQPLVDGAFLCLGFLRAWHALWEPLDGVTKKRLIEAMIFQRAIRPPQSNWLLFASLNEVFLMQAGEKPDEQRLWEGVHAFEKWYLGDGWYGDGPQLHFDYYNAYVIHPFLFQIYRVLLQAGLVSESQYQQVVKRMQRYAEEQERLISPEGTYPPIGRSIVYRIGALQVLADAALQHLLPESLTPAQVRSALTAVMRRQFEAQGTFDAKGWLQIGFCGHQPEAANSYISTGSLYLCTNGFLPLGLPPDDPFWTEPAADWTAKKAWSGISFQPDHAF</sequence>
<dbReference type="InterPro" id="IPR016624">
    <property type="entry name" value="UCP014753"/>
</dbReference>
<dbReference type="PANTHER" id="PTHR35339:SF3">
    <property type="entry name" value="DUF2264 DOMAIN-CONTAINING PROTEIN"/>
    <property type="match status" value="1"/>
</dbReference>
<feature type="domain" description="DUF2264" evidence="1">
    <location>
        <begin position="38"/>
        <end position="399"/>
    </location>
</feature>
<dbReference type="Pfam" id="PF10022">
    <property type="entry name" value="DUF2264"/>
    <property type="match status" value="1"/>
</dbReference>
<evidence type="ECO:0000259" key="1">
    <source>
        <dbReference type="Pfam" id="PF10022"/>
    </source>
</evidence>
<dbReference type="PIRSF" id="PIRSF014753">
    <property type="entry name" value="UCP014753"/>
    <property type="match status" value="1"/>
</dbReference>